<dbReference type="SUPFAM" id="SSF47336">
    <property type="entry name" value="ACP-like"/>
    <property type="match status" value="1"/>
</dbReference>
<keyword evidence="17" id="KW-1185">Reference proteome</keyword>
<dbReference type="Pfam" id="PF00550">
    <property type="entry name" value="PP-binding"/>
    <property type="match status" value="1"/>
</dbReference>
<dbReference type="HAMAP" id="MF_01217">
    <property type="entry name" value="Acyl_carrier"/>
    <property type="match status" value="1"/>
</dbReference>
<evidence type="ECO:0000259" key="15">
    <source>
        <dbReference type="PROSITE" id="PS50075"/>
    </source>
</evidence>
<dbReference type="GO" id="GO:0000035">
    <property type="term" value="F:acyl binding"/>
    <property type="evidence" value="ECO:0007669"/>
    <property type="project" value="TreeGrafter"/>
</dbReference>
<comment type="pathway">
    <text evidence="2">Lipid metabolism; fatty acid biosynthesis.</text>
</comment>
<comment type="similarity">
    <text evidence="3">Belongs to the acyl carrier protein (ACP) family.</text>
</comment>
<organism evidence="18">
    <name type="scientific">Anisakis simplex</name>
    <name type="common">Herring worm</name>
    <dbReference type="NCBI Taxonomy" id="6269"/>
    <lineage>
        <taxon>Eukaryota</taxon>
        <taxon>Metazoa</taxon>
        <taxon>Ecdysozoa</taxon>
        <taxon>Nematoda</taxon>
        <taxon>Chromadorea</taxon>
        <taxon>Rhabditida</taxon>
        <taxon>Spirurina</taxon>
        <taxon>Ascaridomorpha</taxon>
        <taxon>Ascaridoidea</taxon>
        <taxon>Anisakidae</taxon>
        <taxon>Anisakis</taxon>
        <taxon>Anisakis simplex complex</taxon>
    </lineage>
</organism>
<evidence type="ECO:0000313" key="16">
    <source>
        <dbReference type="EMBL" id="VDK45735.1"/>
    </source>
</evidence>
<dbReference type="InterPro" id="IPR003231">
    <property type="entry name" value="ACP"/>
</dbReference>
<keyword evidence="12" id="KW-0496">Mitochondrion</keyword>
<evidence type="ECO:0000256" key="10">
    <source>
        <dbReference type="ARBA" id="ARBA00022982"/>
    </source>
</evidence>
<dbReference type="AlphaFoldDB" id="A0A0M3JVN5"/>
<protein>
    <recommendedName>
        <fullName evidence="14">Acyl carrier protein</fullName>
    </recommendedName>
</protein>
<comment type="function">
    <text evidence="14">Carrier of the growing fatty acid chain in fatty acid biosynthesis.</text>
</comment>
<dbReference type="PANTHER" id="PTHR20863">
    <property type="entry name" value="ACYL CARRIER PROTEIN"/>
    <property type="match status" value="1"/>
</dbReference>
<dbReference type="WBParaSite" id="ASIM_0001229301-mRNA-1">
    <property type="protein sequence ID" value="ASIM_0001229301-mRNA-1"/>
    <property type="gene ID" value="ASIM_0001229301"/>
</dbReference>
<dbReference type="GO" id="GO:0000036">
    <property type="term" value="F:acyl carrier activity"/>
    <property type="evidence" value="ECO:0007669"/>
    <property type="project" value="TreeGrafter"/>
</dbReference>
<dbReference type="OrthoDB" id="448946at2759"/>
<keyword evidence="6 14" id="KW-0444">Lipid biosynthesis</keyword>
<keyword evidence="8" id="KW-0276">Fatty acid metabolism</keyword>
<dbReference type="PANTHER" id="PTHR20863:SF28">
    <property type="entry name" value="ACYL CARRIER PROTEIN, MITOCHONDRIAL"/>
    <property type="match status" value="1"/>
</dbReference>
<evidence type="ECO:0000256" key="6">
    <source>
        <dbReference type="ARBA" id="ARBA00022516"/>
    </source>
</evidence>
<accession>A0A0M3JVN5</accession>
<evidence type="ECO:0000256" key="14">
    <source>
        <dbReference type="RuleBase" id="RU000722"/>
    </source>
</evidence>
<evidence type="ECO:0000256" key="1">
    <source>
        <dbReference type="ARBA" id="ARBA00004173"/>
    </source>
</evidence>
<evidence type="ECO:0000256" key="11">
    <source>
        <dbReference type="ARBA" id="ARBA00023098"/>
    </source>
</evidence>
<dbReference type="NCBIfam" id="TIGR00517">
    <property type="entry name" value="acyl_carrier"/>
    <property type="match status" value="1"/>
</dbReference>
<evidence type="ECO:0000256" key="8">
    <source>
        <dbReference type="ARBA" id="ARBA00022832"/>
    </source>
</evidence>
<dbReference type="InterPro" id="IPR036736">
    <property type="entry name" value="ACP-like_sf"/>
</dbReference>
<keyword evidence="5 14" id="KW-0596">Phosphopantetheine</keyword>
<dbReference type="GO" id="GO:0005739">
    <property type="term" value="C:mitochondrion"/>
    <property type="evidence" value="ECO:0007669"/>
    <property type="project" value="UniProtKB-SubCell"/>
</dbReference>
<reference evidence="16 17" key="2">
    <citation type="submission" date="2018-11" db="EMBL/GenBank/DDBJ databases">
        <authorList>
            <consortium name="Pathogen Informatics"/>
        </authorList>
    </citation>
    <scope>NUCLEOTIDE SEQUENCE [LARGE SCALE GENOMIC DNA]</scope>
</reference>
<dbReference type="Gene3D" id="1.10.1200.10">
    <property type="entry name" value="ACP-like"/>
    <property type="match status" value="1"/>
</dbReference>
<keyword evidence="7" id="KW-0597">Phosphoprotein</keyword>
<sequence>MRFQEGYRLKSTSESRKGMLKNILSGCFRQASSAIVLRHTRILCSIPSCAFQRSLNISTSCLLPSSSYSTPSTMQIRQYSGKPPLTLKTLEERIMLVLSLYDKIDPKQLTMDSKFFEDLGLDSLDHVEVIMALEDEFGFEIPDGDADNLKTPRDIYQYICDKEDVYE</sequence>
<evidence type="ECO:0000256" key="13">
    <source>
        <dbReference type="ARBA" id="ARBA00023160"/>
    </source>
</evidence>
<keyword evidence="9" id="KW-0809">Transit peptide</keyword>
<keyword evidence="11" id="KW-0443">Lipid metabolism</keyword>
<reference evidence="18" key="1">
    <citation type="submission" date="2017-02" db="UniProtKB">
        <authorList>
            <consortium name="WormBaseParasite"/>
        </authorList>
    </citation>
    <scope>IDENTIFICATION</scope>
</reference>
<feature type="domain" description="Carrier" evidence="15">
    <location>
        <begin position="88"/>
        <end position="163"/>
    </location>
</feature>
<dbReference type="PROSITE" id="PS50075">
    <property type="entry name" value="CARRIER"/>
    <property type="match status" value="1"/>
</dbReference>
<keyword evidence="10" id="KW-0249">Electron transport</keyword>
<evidence type="ECO:0000256" key="7">
    <source>
        <dbReference type="ARBA" id="ARBA00022553"/>
    </source>
</evidence>
<evidence type="ECO:0000256" key="3">
    <source>
        <dbReference type="ARBA" id="ARBA00010930"/>
    </source>
</evidence>
<evidence type="ECO:0000256" key="12">
    <source>
        <dbReference type="ARBA" id="ARBA00023128"/>
    </source>
</evidence>
<evidence type="ECO:0000256" key="4">
    <source>
        <dbReference type="ARBA" id="ARBA00022448"/>
    </source>
</evidence>
<evidence type="ECO:0000256" key="2">
    <source>
        <dbReference type="ARBA" id="ARBA00005194"/>
    </source>
</evidence>
<proteinExistence type="inferred from homology"/>
<dbReference type="EMBL" id="UYRR01031099">
    <property type="protein sequence ID" value="VDK45735.1"/>
    <property type="molecule type" value="Genomic_DNA"/>
</dbReference>
<evidence type="ECO:0000313" key="18">
    <source>
        <dbReference type="WBParaSite" id="ASIM_0001229301-mRNA-1"/>
    </source>
</evidence>
<keyword evidence="4" id="KW-0813">Transport</keyword>
<comment type="subcellular location">
    <subcellularLocation>
        <location evidence="1">Mitochondrion</location>
    </subcellularLocation>
</comment>
<keyword evidence="13 14" id="KW-0275">Fatty acid biosynthesis</keyword>
<name>A0A0M3JVN5_ANISI</name>
<dbReference type="Proteomes" id="UP000267096">
    <property type="component" value="Unassembled WGS sequence"/>
</dbReference>
<dbReference type="FunFam" id="1.10.1200.10:FF:000003">
    <property type="entry name" value="Acyl carrier protein"/>
    <property type="match status" value="1"/>
</dbReference>
<dbReference type="NCBIfam" id="NF002148">
    <property type="entry name" value="PRK00982.1-2"/>
    <property type="match status" value="1"/>
</dbReference>
<evidence type="ECO:0000313" key="17">
    <source>
        <dbReference type="Proteomes" id="UP000267096"/>
    </source>
</evidence>
<dbReference type="InterPro" id="IPR009081">
    <property type="entry name" value="PP-bd_ACP"/>
</dbReference>
<gene>
    <name evidence="16" type="ORF">ASIM_LOCUS11759</name>
</gene>
<evidence type="ECO:0000256" key="5">
    <source>
        <dbReference type="ARBA" id="ARBA00022450"/>
    </source>
</evidence>
<evidence type="ECO:0000256" key="9">
    <source>
        <dbReference type="ARBA" id="ARBA00022946"/>
    </source>
</evidence>